<dbReference type="EMBL" id="JACMRX010000004">
    <property type="protein sequence ID" value="KAF7990589.1"/>
    <property type="molecule type" value="Genomic_DNA"/>
</dbReference>
<dbReference type="GO" id="GO:0031314">
    <property type="term" value="C:extrinsic component of mitochondrial inner membrane"/>
    <property type="evidence" value="ECO:0007669"/>
    <property type="project" value="UniProtKB-UniRule"/>
</dbReference>
<dbReference type="GO" id="GO:0061542">
    <property type="term" value="F:3-demethylubiquinol 3-O-methyltransferase activity"/>
    <property type="evidence" value="ECO:0007669"/>
    <property type="project" value="UniProtKB-UniRule"/>
</dbReference>
<evidence type="ECO:0000256" key="2">
    <source>
        <dbReference type="ARBA" id="ARBA00022679"/>
    </source>
</evidence>
<keyword evidence="5" id="KW-0460">Magnesium</keyword>
<evidence type="ECO:0000313" key="6">
    <source>
        <dbReference type="EMBL" id="KAF7990589.1"/>
    </source>
</evidence>
<gene>
    <name evidence="5" type="primary">coq3</name>
    <name evidence="6" type="ORF">HCN44_000394</name>
</gene>
<feature type="binding site" evidence="5">
    <location>
        <position position="172"/>
    </location>
    <ligand>
        <name>Mg(2+)</name>
        <dbReference type="ChEBI" id="CHEBI:18420"/>
    </ligand>
</feature>
<feature type="binding site" evidence="5">
    <location>
        <position position="124"/>
    </location>
    <ligand>
        <name>S-adenosyl-L-methionine</name>
        <dbReference type="ChEBI" id="CHEBI:59789"/>
    </ligand>
</feature>
<comment type="caution">
    <text evidence="6">The sequence shown here is derived from an EMBL/GenBank/DDBJ whole genome shotgun (WGS) entry which is preliminary data.</text>
</comment>
<dbReference type="PANTHER" id="PTHR43464:SF19">
    <property type="entry name" value="UBIQUINONE BIOSYNTHESIS O-METHYLTRANSFERASE, MITOCHONDRIAL"/>
    <property type="match status" value="1"/>
</dbReference>
<keyword evidence="5" id="KW-0999">Mitochondrion inner membrane</keyword>
<reference evidence="6 7" key="1">
    <citation type="submission" date="2020-08" db="EMBL/GenBank/DDBJ databases">
        <title>Aphidius gifuensis genome sequencing and assembly.</title>
        <authorList>
            <person name="Du Z."/>
        </authorList>
    </citation>
    <scope>NUCLEOTIDE SEQUENCE [LARGE SCALE GENOMIC DNA]</scope>
    <source>
        <strain evidence="6">YNYX2018</strain>
        <tissue evidence="6">Adults</tissue>
    </source>
</reference>
<sequence>MSIVAYRKLITSTLRICVRCRSTQVSKPVQQFSTLKPSTLDQKEVDHHGKLSEIWWNVHGEIKALHSFNPLRVQLIRDATLNTTSKKIHTGSPLKDISVLDVGCGGGILSEPLARIGATVTGIDASPELINVAKTHANLDQNIAGKLTYLNTSIEDHSKSNPSSYDVVVASEILEHVADQELFLKCCSDSLKPGGSIFITTLNKTLFSWLGGIVIAEYICRLVPRATHDWKKFISPEKTHCLLEKCGCRTKLIHGIIYNPLKNEWCWSNSTSILYAIHAIKIVQ</sequence>
<dbReference type="HAMAP" id="MF_00472">
    <property type="entry name" value="UbiG"/>
    <property type="match status" value="1"/>
</dbReference>
<evidence type="ECO:0000256" key="5">
    <source>
        <dbReference type="HAMAP-Rule" id="MF_03190"/>
    </source>
</evidence>
<feature type="binding site" evidence="5">
    <location>
        <position position="171"/>
    </location>
    <ligand>
        <name>S-adenosyl-L-methionine</name>
        <dbReference type="ChEBI" id="CHEBI:59789"/>
    </ligand>
</feature>
<comment type="subcellular location">
    <subcellularLocation>
        <location evidence="5">Mitochondrion inner membrane</location>
        <topology evidence="5">Peripheral membrane protein</topology>
        <orientation evidence="5">Matrix side</orientation>
    </subcellularLocation>
</comment>
<comment type="catalytic activity">
    <reaction evidence="5">
        <text>a 3,4-dihydroxy-5-(all-trans-polyprenyl)benzoate + S-adenosyl-L-methionine = a 4-hydroxy-3-methoxy-5-(all-trans-polyprenyl)benzoate + S-adenosyl-L-homocysteine + H(+)</text>
        <dbReference type="Rhea" id="RHEA:44452"/>
        <dbReference type="Rhea" id="RHEA-COMP:10930"/>
        <dbReference type="Rhea" id="RHEA-COMP:10931"/>
        <dbReference type="ChEBI" id="CHEBI:15378"/>
        <dbReference type="ChEBI" id="CHEBI:57856"/>
        <dbReference type="ChEBI" id="CHEBI:59789"/>
        <dbReference type="ChEBI" id="CHEBI:64694"/>
        <dbReference type="ChEBI" id="CHEBI:84443"/>
        <dbReference type="EC" id="2.1.1.114"/>
    </reaction>
</comment>
<dbReference type="OrthoDB" id="3265906at2759"/>
<name>A0A835CPG0_APHGI</name>
<feature type="binding site" evidence="5">
    <location>
        <position position="175"/>
    </location>
    <ligand>
        <name>Mg(2+)</name>
        <dbReference type="ChEBI" id="CHEBI:18420"/>
    </ligand>
</feature>
<comment type="subunit">
    <text evidence="5">Component of a multi-subunit COQ enzyme complex.</text>
</comment>
<dbReference type="GO" id="GO:0032259">
    <property type="term" value="P:methylation"/>
    <property type="evidence" value="ECO:0007669"/>
    <property type="project" value="UniProtKB-KW"/>
</dbReference>
<dbReference type="PANTHER" id="PTHR43464">
    <property type="entry name" value="METHYLTRANSFERASE"/>
    <property type="match status" value="1"/>
</dbReference>
<dbReference type="EC" id="2.1.1.114" evidence="5"/>
<accession>A0A835CPG0</accession>
<organism evidence="6 7">
    <name type="scientific">Aphidius gifuensis</name>
    <name type="common">Parasitoid wasp</name>
    <dbReference type="NCBI Taxonomy" id="684658"/>
    <lineage>
        <taxon>Eukaryota</taxon>
        <taxon>Metazoa</taxon>
        <taxon>Ecdysozoa</taxon>
        <taxon>Arthropoda</taxon>
        <taxon>Hexapoda</taxon>
        <taxon>Insecta</taxon>
        <taxon>Pterygota</taxon>
        <taxon>Neoptera</taxon>
        <taxon>Endopterygota</taxon>
        <taxon>Hymenoptera</taxon>
        <taxon>Apocrita</taxon>
        <taxon>Ichneumonoidea</taxon>
        <taxon>Braconidae</taxon>
        <taxon>Aphidiinae</taxon>
        <taxon>Aphidius</taxon>
    </lineage>
</organism>
<keyword evidence="5" id="KW-0472">Membrane</keyword>
<keyword evidence="3 5" id="KW-0831">Ubiquinone biosynthesis</keyword>
<dbReference type="UniPathway" id="UPA00232"/>
<keyword evidence="1 5" id="KW-0489">Methyltransferase</keyword>
<evidence type="ECO:0000256" key="1">
    <source>
        <dbReference type="ARBA" id="ARBA00022603"/>
    </source>
</evidence>
<dbReference type="InterPro" id="IPR029063">
    <property type="entry name" value="SAM-dependent_MTases_sf"/>
</dbReference>
<keyword evidence="2 5" id="KW-0808">Transferase</keyword>
<dbReference type="AlphaFoldDB" id="A0A835CPG0"/>
<dbReference type="GO" id="GO:0010420">
    <property type="term" value="F:polyprenyldihydroxybenzoate methyltransferase activity"/>
    <property type="evidence" value="ECO:0007669"/>
    <property type="project" value="UniProtKB-UniRule"/>
</dbReference>
<dbReference type="EC" id="2.1.1.64" evidence="5"/>
<comment type="catalytic activity">
    <reaction evidence="5">
        <text>a 3-demethylubiquinone + S-adenosyl-L-methionine = a ubiquinone + S-adenosyl-L-homocysteine</text>
        <dbReference type="Rhea" id="RHEA:81215"/>
        <dbReference type="Rhea" id="RHEA-COMP:9565"/>
        <dbReference type="Rhea" id="RHEA-COMP:19654"/>
        <dbReference type="ChEBI" id="CHEBI:16389"/>
        <dbReference type="ChEBI" id="CHEBI:57856"/>
        <dbReference type="ChEBI" id="CHEBI:59789"/>
        <dbReference type="ChEBI" id="CHEBI:231825"/>
    </reaction>
</comment>
<dbReference type="Proteomes" id="UP000639338">
    <property type="component" value="Unassembled WGS sequence"/>
</dbReference>
<dbReference type="InterPro" id="IPR010233">
    <property type="entry name" value="UbiG_MeTrfase"/>
</dbReference>
<evidence type="ECO:0000313" key="7">
    <source>
        <dbReference type="Proteomes" id="UP000639338"/>
    </source>
</evidence>
<proteinExistence type="inferred from homology"/>
<protein>
    <recommendedName>
        <fullName evidence="5">Ubiquinone biosynthesis O-methyltransferase, mitochondrial</fullName>
    </recommendedName>
    <alternativeName>
        <fullName evidence="5">3-demethylubiquinol 3-O-methyltransferase</fullName>
        <ecNumber evidence="5">2.1.1.64</ecNumber>
    </alternativeName>
    <alternativeName>
        <fullName evidence="5">3-demethylubiquinone 3-O-methyltransferase</fullName>
        <ecNumber evidence="5">2.1.1.-</ecNumber>
    </alternativeName>
    <alternativeName>
        <fullName evidence="5">Polyprenyldihydroxybenzoate methyltransferase</fullName>
        <ecNumber evidence="5">2.1.1.114</ecNumber>
    </alternativeName>
</protein>
<feature type="binding site" evidence="5">
    <location>
        <position position="176"/>
    </location>
    <ligand>
        <name>Mg(2+)</name>
        <dbReference type="ChEBI" id="CHEBI:18420"/>
    </ligand>
</feature>
<feature type="binding site" evidence="5">
    <location>
        <position position="103"/>
    </location>
    <ligand>
        <name>S-adenosyl-L-methionine</name>
        <dbReference type="ChEBI" id="CHEBI:59789"/>
    </ligand>
</feature>
<keyword evidence="5" id="KW-0496">Mitochondrion</keyword>
<comment type="catalytic activity">
    <reaction evidence="5">
        <text>a 3-demethylubiquinol + S-adenosyl-L-methionine = a ubiquinol + S-adenosyl-L-homocysteine + H(+)</text>
        <dbReference type="Rhea" id="RHEA:44380"/>
        <dbReference type="Rhea" id="RHEA-COMP:9566"/>
        <dbReference type="Rhea" id="RHEA-COMP:10914"/>
        <dbReference type="ChEBI" id="CHEBI:15378"/>
        <dbReference type="ChEBI" id="CHEBI:17976"/>
        <dbReference type="ChEBI" id="CHEBI:57856"/>
        <dbReference type="ChEBI" id="CHEBI:59789"/>
        <dbReference type="ChEBI" id="CHEBI:84422"/>
        <dbReference type="EC" id="2.1.1.64"/>
    </reaction>
</comment>
<dbReference type="NCBIfam" id="TIGR01983">
    <property type="entry name" value="UbiG"/>
    <property type="match status" value="1"/>
</dbReference>
<comment type="pathway">
    <text evidence="5">Cofactor biosynthesis; ubiquinone biosynthesis.</text>
</comment>
<dbReference type="Gene3D" id="3.40.50.150">
    <property type="entry name" value="Vaccinia Virus protein VP39"/>
    <property type="match status" value="1"/>
</dbReference>
<comment type="function">
    <text evidence="5">O-methyltransferase required for two non-consecutive steps during ubiquinone biosynthesis. Catalyzes the 2 O-methylation of 3,4-dihydroxy-5-(all-trans-polyprenyl)benzoic acid into 4-hydroxy-3-methoxy-5-(all-trans-polyprenyl)benzoic acid. Also catalyzes the last step of ubiquinone biosynthesis by mediating methylation of 3-demethylubiquinone into ubiquinone. Also able to mediate the methylation of 3-demethylubiquinol into ubiquinol.</text>
</comment>
<keyword evidence="5" id="KW-0479">Metal-binding</keyword>
<keyword evidence="7" id="KW-1185">Reference proteome</keyword>
<evidence type="ECO:0000256" key="3">
    <source>
        <dbReference type="ARBA" id="ARBA00022688"/>
    </source>
</evidence>
<dbReference type="SUPFAM" id="SSF53335">
    <property type="entry name" value="S-adenosyl-L-methionine-dependent methyltransferases"/>
    <property type="match status" value="1"/>
</dbReference>
<dbReference type="EC" id="2.1.1.-" evidence="5"/>
<feature type="binding site" evidence="5">
    <location>
        <position position="72"/>
    </location>
    <ligand>
        <name>S-adenosyl-L-methionine</name>
        <dbReference type="ChEBI" id="CHEBI:59789"/>
    </ligand>
</feature>
<comment type="similarity">
    <text evidence="5">Belongs to the class I-like SAM-binding methyltransferase superfamily. UbiG/COQ3 family.</text>
</comment>
<evidence type="ECO:0000256" key="4">
    <source>
        <dbReference type="ARBA" id="ARBA00022691"/>
    </source>
</evidence>
<dbReference type="GO" id="GO:0046872">
    <property type="term" value="F:metal ion binding"/>
    <property type="evidence" value="ECO:0007669"/>
    <property type="project" value="UniProtKB-KW"/>
</dbReference>
<dbReference type="Pfam" id="PF13489">
    <property type="entry name" value="Methyltransf_23"/>
    <property type="match status" value="1"/>
</dbReference>
<dbReference type="CDD" id="cd02440">
    <property type="entry name" value="AdoMet_MTases"/>
    <property type="match status" value="1"/>
</dbReference>
<comment type="cofactor">
    <cofactor evidence="5">
        <name>Mg(2+)</name>
        <dbReference type="ChEBI" id="CHEBI:18420"/>
    </cofactor>
</comment>
<keyword evidence="4 5" id="KW-0949">S-adenosyl-L-methionine</keyword>